<feature type="chain" id="PRO_5005644002" evidence="2">
    <location>
        <begin position="28"/>
        <end position="174"/>
    </location>
</feature>
<gene>
    <name evidence="3" type="ORF">BROFUL_02061</name>
</gene>
<dbReference type="EMBL" id="LAQJ01000208">
    <property type="protein sequence ID" value="KKO19217.1"/>
    <property type="molecule type" value="Genomic_DNA"/>
</dbReference>
<evidence type="ECO:0000256" key="2">
    <source>
        <dbReference type="SAM" id="SignalP"/>
    </source>
</evidence>
<organism evidence="3 4">
    <name type="scientific">Candidatus Brocadia fulgida</name>
    <dbReference type="NCBI Taxonomy" id="380242"/>
    <lineage>
        <taxon>Bacteria</taxon>
        <taxon>Pseudomonadati</taxon>
        <taxon>Planctomycetota</taxon>
        <taxon>Candidatus Brocadiia</taxon>
        <taxon>Candidatus Brocadiales</taxon>
        <taxon>Candidatus Brocadiaceae</taxon>
        <taxon>Candidatus Brocadia</taxon>
    </lineage>
</organism>
<dbReference type="AlphaFoldDB" id="A0A0M2UTS8"/>
<evidence type="ECO:0000256" key="1">
    <source>
        <dbReference type="ARBA" id="ARBA00008769"/>
    </source>
</evidence>
<comment type="caution">
    <text evidence="3">The sequence shown here is derived from an EMBL/GenBank/DDBJ whole genome shotgun (WGS) entry which is preliminary data.</text>
</comment>
<proteinExistence type="inferred from homology"/>
<comment type="similarity">
    <text evidence="1">Belongs to the OprB family.</text>
</comment>
<evidence type="ECO:0000313" key="3">
    <source>
        <dbReference type="EMBL" id="KKO19217.1"/>
    </source>
</evidence>
<keyword evidence="4" id="KW-1185">Reference proteome</keyword>
<evidence type="ECO:0000313" key="4">
    <source>
        <dbReference type="Proteomes" id="UP000034954"/>
    </source>
</evidence>
<dbReference type="Gene3D" id="2.40.160.180">
    <property type="entry name" value="Carbohydrate-selective porin OprB"/>
    <property type="match status" value="1"/>
</dbReference>
<name>A0A0M2UTS8_9BACT</name>
<protein>
    <submittedName>
        <fullName evidence="3">Uncharacterized protein</fullName>
    </submittedName>
</protein>
<dbReference type="InterPro" id="IPR038673">
    <property type="entry name" value="OprB_sf"/>
</dbReference>
<feature type="signal peptide" evidence="2">
    <location>
        <begin position="1"/>
        <end position="27"/>
    </location>
</feature>
<keyword evidence="2" id="KW-0732">Signal</keyword>
<dbReference type="Proteomes" id="UP000034954">
    <property type="component" value="Unassembled WGS sequence"/>
</dbReference>
<reference evidence="3 4" key="1">
    <citation type="journal article" date="2013" name="BMC Microbiol.">
        <title>Identification of the type II cytochrome c maturation pathway in anammox bacteria by comparative genomics.</title>
        <authorList>
            <person name="Ferousi C."/>
            <person name="Speth D.R."/>
            <person name="Reimann J."/>
            <person name="Op den Camp H.J."/>
            <person name="Allen J.W."/>
            <person name="Keltjens J.T."/>
            <person name="Jetten M.S."/>
        </authorList>
    </citation>
    <scope>NUCLEOTIDE SEQUENCE [LARGE SCALE GENOMIC DNA]</scope>
    <source>
        <strain evidence="3">RU1</strain>
    </source>
</reference>
<sequence>MVMNIFWKSWGTLALLLTMMGLSGARAEEIQSVADTPKENVHGSVKATSQPGGEMPRLVPWLDYTGGLWHSAGLTGDWGGARQQLMDKGIRFDVSLIQTLQGNWAGGTDYDYPYQGNMRYGIQLDTGKAGLWPGGLLVARGETRYGNSNNLNTGALLPVNTASLYLCRRMMSLR</sequence>
<accession>A0A0M2UTS8</accession>